<evidence type="ECO:0000256" key="2">
    <source>
        <dbReference type="PROSITE-ProRule" id="PRU00284"/>
    </source>
</evidence>
<dbReference type="Pfam" id="PF00015">
    <property type="entry name" value="MCPsignal"/>
    <property type="match status" value="1"/>
</dbReference>
<reference evidence="6" key="1">
    <citation type="journal article" date="2014" name="Genome Announc.">
        <title>Complete Genome Sequence of Campylobacter iguaniorum Strain 1485ET, Isolated from a Bearded Dragon (Pogona vitticeps).</title>
        <authorList>
            <person name="Gilbert M.J."/>
            <person name="Miller W.G."/>
            <person name="Yee E."/>
            <person name="Kik M."/>
            <person name="Wagenaar J.A."/>
            <person name="Duim B."/>
        </authorList>
    </citation>
    <scope>NUCLEOTIDE SEQUENCE [LARGE SCALE GENOMIC DNA]</scope>
    <source>
        <strain evidence="6">1485E</strain>
    </source>
</reference>
<feature type="domain" description="Methyl-accepting transducer" evidence="4">
    <location>
        <begin position="393"/>
        <end position="650"/>
    </location>
</feature>
<dbReference type="Gene3D" id="6.10.340.10">
    <property type="match status" value="1"/>
</dbReference>
<organism evidence="5 6">
    <name type="scientific">Campylobacter iguaniorum</name>
    <dbReference type="NCBI Taxonomy" id="1244531"/>
    <lineage>
        <taxon>Bacteria</taxon>
        <taxon>Pseudomonadati</taxon>
        <taxon>Campylobacterota</taxon>
        <taxon>Epsilonproteobacteria</taxon>
        <taxon>Campylobacterales</taxon>
        <taxon>Campylobacteraceae</taxon>
        <taxon>Campylobacter</taxon>
    </lineage>
</organism>
<dbReference type="GO" id="GO:0016020">
    <property type="term" value="C:membrane"/>
    <property type="evidence" value="ECO:0007669"/>
    <property type="project" value="InterPro"/>
</dbReference>
<dbReference type="Pfam" id="PF08376">
    <property type="entry name" value="NIT"/>
    <property type="match status" value="1"/>
</dbReference>
<dbReference type="InterPro" id="IPR004089">
    <property type="entry name" value="MCPsignal_dom"/>
</dbReference>
<dbReference type="STRING" id="1244531.CIG2463D_1767"/>
<dbReference type="HOGENOM" id="CLU_000445_107_27_7"/>
<dbReference type="OrthoDB" id="2489132at2"/>
<keyword evidence="3" id="KW-0812">Transmembrane</keyword>
<name>A0A076FDD7_9BACT</name>
<keyword evidence="3" id="KW-1133">Transmembrane helix</keyword>
<dbReference type="PANTHER" id="PTHR32089">
    <property type="entry name" value="METHYL-ACCEPTING CHEMOTAXIS PROTEIN MCPB"/>
    <property type="match status" value="1"/>
</dbReference>
<evidence type="ECO:0000313" key="6">
    <source>
        <dbReference type="Proteomes" id="UP000028486"/>
    </source>
</evidence>
<accession>A0A076FDD7</accession>
<dbReference type="InterPro" id="IPR013587">
    <property type="entry name" value="Nitrate/nitrite_sensing"/>
</dbReference>
<dbReference type="SUPFAM" id="SSF58104">
    <property type="entry name" value="Methyl-accepting chemotaxis protein (MCP) signaling domain"/>
    <property type="match status" value="1"/>
</dbReference>
<dbReference type="Proteomes" id="UP000028486">
    <property type="component" value="Chromosome"/>
</dbReference>
<evidence type="ECO:0000259" key="4">
    <source>
        <dbReference type="PROSITE" id="PS50111"/>
    </source>
</evidence>
<dbReference type="AlphaFoldDB" id="A0A076FDD7"/>
<keyword evidence="3" id="KW-0472">Membrane</keyword>
<evidence type="ECO:0000256" key="1">
    <source>
        <dbReference type="ARBA" id="ARBA00023224"/>
    </source>
</evidence>
<keyword evidence="1 2" id="KW-0807">Transducer</keyword>
<feature type="transmembrane region" description="Helical" evidence="3">
    <location>
        <begin position="310"/>
        <end position="332"/>
    </location>
</feature>
<dbReference type="eggNOG" id="COG0840">
    <property type="taxonomic scope" value="Bacteria"/>
</dbReference>
<dbReference type="GO" id="GO:0007165">
    <property type="term" value="P:signal transduction"/>
    <property type="evidence" value="ECO:0007669"/>
    <property type="project" value="UniProtKB-KW"/>
</dbReference>
<gene>
    <name evidence="5" type="ORF">CIG1485E_1570</name>
</gene>
<evidence type="ECO:0000256" key="3">
    <source>
        <dbReference type="SAM" id="Phobius"/>
    </source>
</evidence>
<dbReference type="PANTHER" id="PTHR32089:SF114">
    <property type="entry name" value="METHYL-ACCEPTING CHEMOTAXIS PROTEIN MCPB"/>
    <property type="match status" value="1"/>
</dbReference>
<dbReference type="SMART" id="SM00283">
    <property type="entry name" value="MA"/>
    <property type="match status" value="1"/>
</dbReference>
<dbReference type="PROSITE" id="PS50111">
    <property type="entry name" value="CHEMOTAXIS_TRANSDUC_2"/>
    <property type="match status" value="1"/>
</dbReference>
<keyword evidence="6" id="KW-1185">Reference proteome</keyword>
<evidence type="ECO:0000313" key="5">
    <source>
        <dbReference type="EMBL" id="AII15392.1"/>
    </source>
</evidence>
<dbReference type="KEGG" id="caj:CIG1485E_1570"/>
<dbReference type="Gene3D" id="1.10.287.950">
    <property type="entry name" value="Methyl-accepting chemotaxis protein"/>
    <property type="match status" value="1"/>
</dbReference>
<sequence>MSFLSNISIKTKMLSFIAIPLLALGVFSAILINDRYEIYNESVILDEGVVLSTKITPLLHELQKERGTSGGFLGSGGNDFVDMLKAQRQESDKEIKTLKSLISQYNTNGRKSLEQSIKVAINALDDLGELRAKIDTLSIAGNEAIGRYTQTIALLMNVMSEISKTSTNDEITNELIAYINFSYAKENVGQERAILSNAFSANKFAPGIYDKLITSATSQKIFINNFQRFGSSKALDFYEKIAKDDSFSETSKLRDIAIKNAQNGNFGVQGKYAFSTFTKKIDLLKNIEDELASELIILNPTIQNNALTSLWTMVIITVGSMFATLLLGYLVAKDTTTRIFEIQKYLITLSKTKNISNEPNKNQLSKDEVGDIFRSVSEFLMAIREIFTNLNHQSKQNVQISKDLLLGSNEVLTHTKDGFDISQQANSIGSRVEACLLDNIAKNDSTMKDILQAQNELNSASITISNFTDSMNKDAQNQEKLASDVSILNQEATNIKGILVTIADIADQTNLLALNAAIEAARAGEHGRGFAVVADEVRKLAERTQKSLDEIDATINTIVQFIDNLSTQITKNSKNFISFACSSQNIKSTIDIALSKLQAVNHIANENIKSSKELGQETQLLLKNNKLLNQNLENIASEMNKITDAANGLDAKTIEIEAKINEFKF</sequence>
<dbReference type="EMBL" id="CP009043">
    <property type="protein sequence ID" value="AII15392.1"/>
    <property type="molecule type" value="Genomic_DNA"/>
</dbReference>
<protein>
    <submittedName>
        <fullName evidence="5">NIT sensor-containing MCP-domain signal transduction protein</fullName>
    </submittedName>
</protein>
<proteinExistence type="predicted"/>